<proteinExistence type="predicted"/>
<dbReference type="Proteomes" id="UP000316921">
    <property type="component" value="Chromosome"/>
</dbReference>
<accession>A0A518BN58</accession>
<keyword evidence="2" id="KW-1185">Reference proteome</keyword>
<organism evidence="1 2">
    <name type="scientific">Engelhardtia mirabilis</name>
    <dbReference type="NCBI Taxonomy" id="2528011"/>
    <lineage>
        <taxon>Bacteria</taxon>
        <taxon>Pseudomonadati</taxon>
        <taxon>Planctomycetota</taxon>
        <taxon>Planctomycetia</taxon>
        <taxon>Planctomycetia incertae sedis</taxon>
        <taxon>Engelhardtia</taxon>
    </lineage>
</organism>
<gene>
    <name evidence="1" type="ORF">Pla133_34820</name>
</gene>
<dbReference type="KEGG" id="pbap:Pla133_34820"/>
<dbReference type="EMBL" id="CP036287">
    <property type="protein sequence ID" value="QDU68386.1"/>
    <property type="molecule type" value="Genomic_DNA"/>
</dbReference>
<evidence type="ECO:0000313" key="2">
    <source>
        <dbReference type="Proteomes" id="UP000316921"/>
    </source>
</evidence>
<dbReference type="AlphaFoldDB" id="A0A518BN58"/>
<protein>
    <submittedName>
        <fullName evidence="1">Uncharacterized protein</fullName>
    </submittedName>
</protein>
<sequence>MLGAAAREMLHEWGATCRKGETNGSTLSFYALSLLDGAATVPSLSPVLMS</sequence>
<reference evidence="1 2" key="1">
    <citation type="submission" date="2019-02" db="EMBL/GenBank/DDBJ databases">
        <title>Deep-cultivation of Planctomycetes and their phenomic and genomic characterization uncovers novel biology.</title>
        <authorList>
            <person name="Wiegand S."/>
            <person name="Jogler M."/>
            <person name="Boedeker C."/>
            <person name="Pinto D."/>
            <person name="Vollmers J."/>
            <person name="Rivas-Marin E."/>
            <person name="Kohn T."/>
            <person name="Peeters S.H."/>
            <person name="Heuer A."/>
            <person name="Rast P."/>
            <person name="Oberbeckmann S."/>
            <person name="Bunk B."/>
            <person name="Jeske O."/>
            <person name="Meyerdierks A."/>
            <person name="Storesund J.E."/>
            <person name="Kallscheuer N."/>
            <person name="Luecker S."/>
            <person name="Lage O.M."/>
            <person name="Pohl T."/>
            <person name="Merkel B.J."/>
            <person name="Hornburger P."/>
            <person name="Mueller R.-W."/>
            <person name="Bruemmer F."/>
            <person name="Labrenz M."/>
            <person name="Spormann A.M."/>
            <person name="Op den Camp H."/>
            <person name="Overmann J."/>
            <person name="Amann R."/>
            <person name="Jetten M.S.M."/>
            <person name="Mascher T."/>
            <person name="Medema M.H."/>
            <person name="Devos D.P."/>
            <person name="Kaster A.-K."/>
            <person name="Ovreas L."/>
            <person name="Rohde M."/>
            <person name="Galperin M.Y."/>
            <person name="Jogler C."/>
        </authorList>
    </citation>
    <scope>NUCLEOTIDE SEQUENCE [LARGE SCALE GENOMIC DNA]</scope>
    <source>
        <strain evidence="1 2">Pla133</strain>
    </source>
</reference>
<name>A0A518BN58_9BACT</name>
<evidence type="ECO:0000313" key="1">
    <source>
        <dbReference type="EMBL" id="QDU68386.1"/>
    </source>
</evidence>